<dbReference type="PATRIC" id="fig|1280946.3.peg.1833"/>
<gene>
    <name evidence="1" type="ORF">HY29_14120</name>
</gene>
<dbReference type="EMBL" id="AWFF01000037">
    <property type="protein sequence ID" value="KCZ54390.1"/>
    <property type="molecule type" value="Genomic_DNA"/>
</dbReference>
<dbReference type="eggNOG" id="COG3011">
    <property type="taxonomic scope" value="Bacteria"/>
</dbReference>
<keyword evidence="2" id="KW-1185">Reference proteome</keyword>
<proteinExistence type="predicted"/>
<reference evidence="1 2" key="1">
    <citation type="journal article" date="2014" name="Antonie Van Leeuwenhoek">
        <title>Hyphomonas beringensis sp. nov. and Hyphomonas chukchiensis sp. nov., isolated from surface seawater of the Bering Sea and Chukchi Sea.</title>
        <authorList>
            <person name="Li C."/>
            <person name="Lai Q."/>
            <person name="Li G."/>
            <person name="Dong C."/>
            <person name="Wang J."/>
            <person name="Liao Y."/>
            <person name="Shao Z."/>
        </authorList>
    </citation>
    <scope>NUCLEOTIDE SEQUENCE [LARGE SCALE GENOMIC DNA]</scope>
    <source>
        <strain evidence="1 2">25B14_1</strain>
    </source>
</reference>
<sequence>MLRIRESVGPIRLIDARSDDPDAISARGRFDLDEGMAARISGEWYYGDDCVHILSMISSPVTTFNKLNAWVFKSPKRAKAIYPVMKFGRNIVLSVLGRRKISSMASKSG</sequence>
<dbReference type="AlphaFoldDB" id="A0A062UE39"/>
<dbReference type="Proteomes" id="UP000027037">
    <property type="component" value="Unassembled WGS sequence"/>
</dbReference>
<evidence type="ECO:0000313" key="1">
    <source>
        <dbReference type="EMBL" id="KCZ54390.1"/>
    </source>
</evidence>
<protein>
    <submittedName>
        <fullName evidence="1">Uncharacterized protein</fullName>
    </submittedName>
</protein>
<comment type="caution">
    <text evidence="1">The sequence shown here is derived from an EMBL/GenBank/DDBJ whole genome shotgun (WGS) entry which is preliminary data.</text>
</comment>
<organism evidence="1 2">
    <name type="scientific">Hyphomonas beringensis</name>
    <dbReference type="NCBI Taxonomy" id="1280946"/>
    <lineage>
        <taxon>Bacteria</taxon>
        <taxon>Pseudomonadati</taxon>
        <taxon>Pseudomonadota</taxon>
        <taxon>Alphaproteobacteria</taxon>
        <taxon>Hyphomonadales</taxon>
        <taxon>Hyphomonadaceae</taxon>
        <taxon>Hyphomonas</taxon>
    </lineage>
</organism>
<evidence type="ECO:0000313" key="2">
    <source>
        <dbReference type="Proteomes" id="UP000027037"/>
    </source>
</evidence>
<dbReference type="STRING" id="1280946.HY29_14120"/>
<name>A0A062UE39_9PROT</name>
<accession>A0A062UE39</accession>